<reference evidence="1 2" key="1">
    <citation type="submission" date="2019-02" db="EMBL/GenBank/DDBJ databases">
        <title>Deep-cultivation of Planctomycetes and their phenomic and genomic characterization uncovers novel biology.</title>
        <authorList>
            <person name="Wiegand S."/>
            <person name="Jogler M."/>
            <person name="Boedeker C."/>
            <person name="Pinto D."/>
            <person name="Vollmers J."/>
            <person name="Rivas-Marin E."/>
            <person name="Kohn T."/>
            <person name="Peeters S.H."/>
            <person name="Heuer A."/>
            <person name="Rast P."/>
            <person name="Oberbeckmann S."/>
            <person name="Bunk B."/>
            <person name="Jeske O."/>
            <person name="Meyerdierks A."/>
            <person name="Storesund J.E."/>
            <person name="Kallscheuer N."/>
            <person name="Luecker S."/>
            <person name="Lage O.M."/>
            <person name="Pohl T."/>
            <person name="Merkel B.J."/>
            <person name="Hornburger P."/>
            <person name="Mueller R.-W."/>
            <person name="Bruemmer F."/>
            <person name="Labrenz M."/>
            <person name="Spormann A.M."/>
            <person name="Op Den Camp H."/>
            <person name="Overmann J."/>
            <person name="Amann R."/>
            <person name="Jetten M.S.M."/>
            <person name="Mascher T."/>
            <person name="Medema M.H."/>
            <person name="Devos D.P."/>
            <person name="Kaster A.-K."/>
            <person name="Ovreas L."/>
            <person name="Rohde M."/>
            <person name="Galperin M.Y."/>
            <person name="Jogler C."/>
        </authorList>
    </citation>
    <scope>NUCLEOTIDE SEQUENCE [LARGE SCALE GENOMIC DNA]</scope>
    <source>
        <strain evidence="1 2">Poly41</strain>
    </source>
</reference>
<evidence type="ECO:0000313" key="2">
    <source>
        <dbReference type="Proteomes" id="UP000319143"/>
    </source>
</evidence>
<dbReference type="RefSeq" id="WP_146529042.1">
    <property type="nucleotide sequence ID" value="NZ_SJPV01000009.1"/>
</dbReference>
<evidence type="ECO:0000313" key="1">
    <source>
        <dbReference type="EMBL" id="TWU33711.1"/>
    </source>
</evidence>
<comment type="caution">
    <text evidence="1">The sequence shown here is derived from an EMBL/GenBank/DDBJ whole genome shotgun (WGS) entry which is preliminary data.</text>
</comment>
<sequence>MAEGSQIYFGLLLEQVHRILILPAQRPGNVKVAVDGQMGHNGNPAPPGWKARLRMLRPFMVVFHSANECINATLAERKGDT</sequence>
<protein>
    <submittedName>
        <fullName evidence="1">Uncharacterized protein</fullName>
    </submittedName>
</protein>
<dbReference type="Proteomes" id="UP000319143">
    <property type="component" value="Unassembled WGS sequence"/>
</dbReference>
<proteinExistence type="predicted"/>
<gene>
    <name evidence="1" type="ORF">Poly41_47070</name>
</gene>
<keyword evidence="2" id="KW-1185">Reference proteome</keyword>
<dbReference type="EMBL" id="SJPV01000009">
    <property type="protein sequence ID" value="TWU33711.1"/>
    <property type="molecule type" value="Genomic_DNA"/>
</dbReference>
<organism evidence="1 2">
    <name type="scientific">Novipirellula artificiosorum</name>
    <dbReference type="NCBI Taxonomy" id="2528016"/>
    <lineage>
        <taxon>Bacteria</taxon>
        <taxon>Pseudomonadati</taxon>
        <taxon>Planctomycetota</taxon>
        <taxon>Planctomycetia</taxon>
        <taxon>Pirellulales</taxon>
        <taxon>Pirellulaceae</taxon>
        <taxon>Novipirellula</taxon>
    </lineage>
</organism>
<accession>A0A5C6DDE8</accession>
<dbReference type="AlphaFoldDB" id="A0A5C6DDE8"/>
<name>A0A5C6DDE8_9BACT</name>